<proteinExistence type="predicted"/>
<dbReference type="PANTHER" id="PTHR20923">
    <property type="entry name" value="BAT4 PROTEIN-RELATED"/>
    <property type="match status" value="1"/>
</dbReference>
<evidence type="ECO:0000256" key="1">
    <source>
        <dbReference type="SAM" id="MobiDB-lite"/>
    </source>
</evidence>
<dbReference type="InterPro" id="IPR039146">
    <property type="entry name" value="GPANK1"/>
</dbReference>
<name>A0A2J6PR25_9HELO</name>
<dbReference type="PANTHER" id="PTHR20923:SF1">
    <property type="entry name" value="G PATCH DOMAIN AND ANKYRIN REPEAT-CONTAINING PROTEIN 1"/>
    <property type="match status" value="1"/>
</dbReference>
<feature type="compositionally biased region" description="Polar residues" evidence="1">
    <location>
        <begin position="61"/>
        <end position="96"/>
    </location>
</feature>
<dbReference type="InterPro" id="IPR000467">
    <property type="entry name" value="G_patch_dom"/>
</dbReference>
<organism evidence="3 4">
    <name type="scientific">Hyaloscypha hepaticicola</name>
    <dbReference type="NCBI Taxonomy" id="2082293"/>
    <lineage>
        <taxon>Eukaryota</taxon>
        <taxon>Fungi</taxon>
        <taxon>Dikarya</taxon>
        <taxon>Ascomycota</taxon>
        <taxon>Pezizomycotina</taxon>
        <taxon>Leotiomycetes</taxon>
        <taxon>Helotiales</taxon>
        <taxon>Hyaloscyphaceae</taxon>
        <taxon>Hyaloscypha</taxon>
    </lineage>
</organism>
<evidence type="ECO:0000313" key="3">
    <source>
        <dbReference type="EMBL" id="PMD16480.1"/>
    </source>
</evidence>
<evidence type="ECO:0000313" key="4">
    <source>
        <dbReference type="Proteomes" id="UP000235672"/>
    </source>
</evidence>
<protein>
    <recommendedName>
        <fullName evidence="2">G-patch domain-containing protein</fullName>
    </recommendedName>
</protein>
<dbReference type="EMBL" id="KZ613505">
    <property type="protein sequence ID" value="PMD16480.1"/>
    <property type="molecule type" value="Genomic_DNA"/>
</dbReference>
<dbReference type="PROSITE" id="PS50174">
    <property type="entry name" value="G_PATCH"/>
    <property type="match status" value="1"/>
</dbReference>
<dbReference type="GO" id="GO:0003676">
    <property type="term" value="F:nucleic acid binding"/>
    <property type="evidence" value="ECO:0007669"/>
    <property type="project" value="InterPro"/>
</dbReference>
<dbReference type="Proteomes" id="UP000235672">
    <property type="component" value="Unassembled WGS sequence"/>
</dbReference>
<dbReference type="Pfam" id="PF01585">
    <property type="entry name" value="G-patch"/>
    <property type="match status" value="1"/>
</dbReference>
<sequence length="256" mass="28340">MSDDDTYEIPLQDQRVFGAGIKRKRVKFVPSAAASSTPSISSGTSAKSVSDFYLKLVLPSEDSSSNEASPTALSQSGRPKTSQDSQQARTDQQEPQTCEICKLPFTTIPDTVTASARETYEEKDALEQRPPAKSRPHEASLAHQVCLTHSHPPSHLDRNRKGLLYLSSYGWDPDARVGLGASGEGIQYPIKTKPKDDKLGIGVVLPKEADRRKKEKVEKLDAGKVRKLHAKDKEKAERLREMFYRNDDVERYLGGG</sequence>
<keyword evidence="4" id="KW-1185">Reference proteome</keyword>
<dbReference type="OrthoDB" id="20282at2759"/>
<feature type="region of interest" description="Disordered" evidence="1">
    <location>
        <begin position="60"/>
        <end position="101"/>
    </location>
</feature>
<evidence type="ECO:0000259" key="2">
    <source>
        <dbReference type="PROSITE" id="PS50174"/>
    </source>
</evidence>
<accession>A0A2J6PR25</accession>
<reference evidence="3 4" key="1">
    <citation type="submission" date="2016-05" db="EMBL/GenBank/DDBJ databases">
        <title>A degradative enzymes factory behind the ericoid mycorrhizal symbiosis.</title>
        <authorList>
            <consortium name="DOE Joint Genome Institute"/>
            <person name="Martino E."/>
            <person name="Morin E."/>
            <person name="Grelet G."/>
            <person name="Kuo A."/>
            <person name="Kohler A."/>
            <person name="Daghino S."/>
            <person name="Barry K."/>
            <person name="Choi C."/>
            <person name="Cichocki N."/>
            <person name="Clum A."/>
            <person name="Copeland A."/>
            <person name="Hainaut M."/>
            <person name="Haridas S."/>
            <person name="Labutti K."/>
            <person name="Lindquist E."/>
            <person name="Lipzen A."/>
            <person name="Khouja H.-R."/>
            <person name="Murat C."/>
            <person name="Ohm R."/>
            <person name="Olson A."/>
            <person name="Spatafora J."/>
            <person name="Veneault-Fourrey C."/>
            <person name="Henrissat B."/>
            <person name="Grigoriev I."/>
            <person name="Martin F."/>
            <person name="Perotto S."/>
        </authorList>
    </citation>
    <scope>NUCLEOTIDE SEQUENCE [LARGE SCALE GENOMIC DNA]</scope>
    <source>
        <strain evidence="3 4">UAMH 7357</strain>
    </source>
</reference>
<feature type="region of interest" description="Disordered" evidence="1">
    <location>
        <begin position="121"/>
        <end position="141"/>
    </location>
</feature>
<gene>
    <name evidence="3" type="ORF">NA56DRAFT_649349</name>
</gene>
<feature type="domain" description="G-patch" evidence="2">
    <location>
        <begin position="158"/>
        <end position="206"/>
    </location>
</feature>
<dbReference type="AlphaFoldDB" id="A0A2J6PR25"/>
<dbReference type="STRING" id="1745343.A0A2J6PR25"/>